<dbReference type="EMBL" id="VZZK01000040">
    <property type="protein sequence ID" value="KAB1073847.1"/>
    <property type="molecule type" value="Genomic_DNA"/>
</dbReference>
<evidence type="ECO:0000313" key="3">
    <source>
        <dbReference type="Proteomes" id="UP000474159"/>
    </source>
</evidence>
<protein>
    <recommendedName>
        <fullName evidence="4">DNA-directed DNA polymerase family A palm domain-containing protein</fullName>
    </recommendedName>
</protein>
<evidence type="ECO:0008006" key="4">
    <source>
        <dbReference type="Google" id="ProtNLM"/>
    </source>
</evidence>
<evidence type="ECO:0000313" key="2">
    <source>
        <dbReference type="EMBL" id="KAB1073847.1"/>
    </source>
</evidence>
<feature type="compositionally biased region" description="Polar residues" evidence="1">
    <location>
        <begin position="1"/>
        <end position="21"/>
    </location>
</feature>
<feature type="region of interest" description="Disordered" evidence="1">
    <location>
        <begin position="1"/>
        <end position="30"/>
    </location>
</feature>
<accession>A0A6L3SQU2</accession>
<dbReference type="RefSeq" id="WP_151004054.1">
    <property type="nucleotide sequence ID" value="NZ_BPQY01000764.1"/>
</dbReference>
<comment type="caution">
    <text evidence="2">The sequence shown here is derived from an EMBL/GenBank/DDBJ whole genome shotgun (WGS) entry which is preliminary data.</text>
</comment>
<dbReference type="AlphaFoldDB" id="A0A6L3SQU2"/>
<reference evidence="2 3" key="1">
    <citation type="submission" date="2019-09" db="EMBL/GenBank/DDBJ databases">
        <title>YIM 48816 draft genome.</title>
        <authorList>
            <person name="Jiang L."/>
        </authorList>
    </citation>
    <scope>NUCLEOTIDE SEQUENCE [LARGE SCALE GENOMIC DNA]</scope>
    <source>
        <strain evidence="2 3">YIM 48816</strain>
    </source>
</reference>
<name>A0A6L3SQU2_9HYPH</name>
<sequence length="466" mass="53310">MQQSEIEFTSSYPSAFGSAQQGPALPEDDDSDWLTSEKDRFFESWRVPVGKAANAVVRRVLNQIQRYEEMNQLRDRKRTQVVQSNFETTVRAIVCDMLHCVITGHTDGVAISRSHRQTTAKSRYKAAFIGKTLPDILDLMASPELSLITQEIGYRDPHATRDQLTKIWPGETLERLATEHDVQIGDIRFRAPAECVILKSTKKGFWDSSQLIDYTDTPETKRKRLEVRQINEWLSGAQIEFDYKRAPVEQPVDIYDRHLRRIFTRRSFTSGGRLFGGFWQRLKREHRTGLLIQGERVCELDYGQIAPRLLYSYAGRKPPEADIYTLPEFANDPKKEMWRKGIKSLMNAVTFMEKPITRKPKGTKDSLPADHSAEELVGMLRRLHPGIAPYFETGIGHHLQFLESQILVEVLMLARTRGIIALPIHDAVIIPSSRTEEVKEIMLSVSEKQTGLIVPVSKKEWGIGLH</sequence>
<evidence type="ECO:0000256" key="1">
    <source>
        <dbReference type="SAM" id="MobiDB-lite"/>
    </source>
</evidence>
<organism evidence="2 3">
    <name type="scientific">Methylobacterium soli</name>
    <dbReference type="NCBI Taxonomy" id="553447"/>
    <lineage>
        <taxon>Bacteria</taxon>
        <taxon>Pseudomonadati</taxon>
        <taxon>Pseudomonadota</taxon>
        <taxon>Alphaproteobacteria</taxon>
        <taxon>Hyphomicrobiales</taxon>
        <taxon>Methylobacteriaceae</taxon>
        <taxon>Methylobacterium</taxon>
    </lineage>
</organism>
<keyword evidence="3" id="KW-1185">Reference proteome</keyword>
<gene>
    <name evidence="2" type="ORF">F6X53_26635</name>
</gene>
<dbReference type="OrthoDB" id="7059994at2"/>
<proteinExistence type="predicted"/>
<dbReference type="Proteomes" id="UP000474159">
    <property type="component" value="Unassembled WGS sequence"/>
</dbReference>